<dbReference type="SUPFAM" id="SSF52540">
    <property type="entry name" value="P-loop containing nucleoside triphosphate hydrolases"/>
    <property type="match status" value="1"/>
</dbReference>
<dbReference type="InterPro" id="IPR013525">
    <property type="entry name" value="ABC2_TM"/>
</dbReference>
<evidence type="ECO:0000256" key="7">
    <source>
        <dbReference type="SAM" id="Phobius"/>
    </source>
</evidence>
<dbReference type="InterPro" id="IPR047817">
    <property type="entry name" value="ABC2_TM_bact-type"/>
</dbReference>
<dbReference type="Gene3D" id="3.40.50.300">
    <property type="entry name" value="P-loop containing nucleotide triphosphate hydrolases"/>
    <property type="match status" value="1"/>
</dbReference>
<evidence type="ECO:0000256" key="6">
    <source>
        <dbReference type="ARBA" id="ARBA00023136"/>
    </source>
</evidence>
<keyword evidence="2 7" id="KW-0812">Transmembrane</keyword>
<dbReference type="GO" id="GO:0005524">
    <property type="term" value="F:ATP binding"/>
    <property type="evidence" value="ECO:0007669"/>
    <property type="project" value="UniProtKB-KW"/>
</dbReference>
<dbReference type="RefSeq" id="XP_022320001.1">
    <property type="nucleotide sequence ID" value="XM_022464293.1"/>
</dbReference>
<keyword evidence="4" id="KW-0067">ATP-binding</keyword>
<feature type="domain" description="ABC transporter" evidence="8">
    <location>
        <begin position="6"/>
        <end position="242"/>
    </location>
</feature>
<feature type="domain" description="ABC transmembrane type-2" evidence="9">
    <location>
        <begin position="465"/>
        <end position="693"/>
    </location>
</feature>
<evidence type="ECO:0000259" key="9">
    <source>
        <dbReference type="PROSITE" id="PS51012"/>
    </source>
</evidence>
<dbReference type="GO" id="GO:0016887">
    <property type="term" value="F:ATP hydrolysis activity"/>
    <property type="evidence" value="ECO:0007669"/>
    <property type="project" value="InterPro"/>
</dbReference>
<evidence type="ECO:0000313" key="11">
    <source>
        <dbReference type="RefSeq" id="XP_022320001.1"/>
    </source>
</evidence>
<dbReference type="InterPro" id="IPR003439">
    <property type="entry name" value="ABC_transporter-like_ATP-bd"/>
</dbReference>
<dbReference type="Proteomes" id="UP000694844">
    <property type="component" value="Chromosome 3"/>
</dbReference>
<gene>
    <name evidence="11 12 13" type="primary">LOC111122514</name>
</gene>
<dbReference type="GeneID" id="111122514"/>
<sequence length="714" mass="80163">MGEVAVLTRHLYKSYGKKKTKLEVLKDLDMTVTRGTIYGLLGPSGCGKTTLLRCIVGRLQVDSGNVIVLGNKPGTRGHGVPGSLVGYMPQEIALFNKMTIGETLSYFGRIHRMSSSERKSRTEFLLQFLTLPEASRLVENLSGGQKRRVSLAVALLQEPELLILDEPTVGVDPTLRERIWEHLLRITRQLNSRTAIIITTHYIEEARQADKVGLMRNGRLLAEDSPNTLMNLYKEDSLETIFLKLCHADQNTLNMNLKDENQQPKKPQMKMVNSTQDPVMETTPLLQQRSQNIEDYIQNSPEKCQFPFGLPSPRNIFTQFLKNITFMKRNIGFLLFQFILPSIQIILFCVCIGNAPYGLKMAIVNNETQGLGELFIRELDNNTIEKVLYKDMNAALDSVRHGECWGVIGIGQNFTQDLILRFTNISAVDNKTIEGSSVQLYLDTTNQQITLQLQETITNSFQVFTEMLLKTFNQNPNLGQLPIKFNDPIYGSRDPNFRNFIAPGIILSITFFMATGLTTLSFVIEKKEGLLDRSLTAGMSAFEILLAHVFTQLFVLIVQVTLVMVFALAVFEVPYLGPLIWVILLVLGQGFCGMTLGVIFSAVCEEESSAIQLALGSVYPMLILSGIIWPLEAIPEWLRYISICLPQTYAAEAMRCVLSRGNHHSKILCCNYKYGCSSITCISITSIGQITKCTLVILTNFHTLIDSMYILFLK</sequence>
<keyword evidence="5 7" id="KW-1133">Transmembrane helix</keyword>
<feature type="transmembrane region" description="Helical" evidence="7">
    <location>
        <begin position="609"/>
        <end position="631"/>
    </location>
</feature>
<dbReference type="CDD" id="cd03230">
    <property type="entry name" value="ABC_DR_subfamily_A"/>
    <property type="match status" value="1"/>
</dbReference>
<keyword evidence="10" id="KW-1185">Reference proteome</keyword>
<evidence type="ECO:0000313" key="12">
    <source>
        <dbReference type="RefSeq" id="XP_022320002.1"/>
    </source>
</evidence>
<dbReference type="RefSeq" id="XP_022320002.1">
    <property type="nucleotide sequence ID" value="XM_022464294.1"/>
</dbReference>
<dbReference type="Pfam" id="PF12698">
    <property type="entry name" value="ABC2_membrane_3"/>
    <property type="match status" value="1"/>
</dbReference>
<evidence type="ECO:0000256" key="4">
    <source>
        <dbReference type="ARBA" id="ARBA00022840"/>
    </source>
</evidence>
<feature type="transmembrane region" description="Helical" evidence="7">
    <location>
        <begin position="331"/>
        <end position="353"/>
    </location>
</feature>
<dbReference type="InterPro" id="IPR003593">
    <property type="entry name" value="AAA+_ATPase"/>
</dbReference>
<evidence type="ECO:0000313" key="10">
    <source>
        <dbReference type="Proteomes" id="UP000694844"/>
    </source>
</evidence>
<comment type="subcellular location">
    <subcellularLocation>
        <location evidence="1">Membrane</location>
        <topology evidence="1">Multi-pass membrane protein</topology>
    </subcellularLocation>
</comment>
<dbReference type="InterPro" id="IPR027417">
    <property type="entry name" value="P-loop_NTPase"/>
</dbReference>
<evidence type="ECO:0000259" key="8">
    <source>
        <dbReference type="PROSITE" id="PS50893"/>
    </source>
</evidence>
<organism evidence="10 13">
    <name type="scientific">Crassostrea virginica</name>
    <name type="common">Eastern oyster</name>
    <dbReference type="NCBI Taxonomy" id="6565"/>
    <lineage>
        <taxon>Eukaryota</taxon>
        <taxon>Metazoa</taxon>
        <taxon>Spiralia</taxon>
        <taxon>Lophotrochozoa</taxon>
        <taxon>Mollusca</taxon>
        <taxon>Bivalvia</taxon>
        <taxon>Autobranchia</taxon>
        <taxon>Pteriomorphia</taxon>
        <taxon>Ostreida</taxon>
        <taxon>Ostreoidea</taxon>
        <taxon>Ostreidae</taxon>
        <taxon>Crassostrea</taxon>
    </lineage>
</organism>
<reference evidence="11 12" key="1">
    <citation type="submission" date="2025-04" db="UniProtKB">
        <authorList>
            <consortium name="RefSeq"/>
        </authorList>
    </citation>
    <scope>IDENTIFICATION</scope>
    <source>
        <tissue evidence="11 12">Whole sample</tissue>
    </source>
</reference>
<dbReference type="Pfam" id="PF00005">
    <property type="entry name" value="ABC_tran"/>
    <property type="match status" value="1"/>
</dbReference>
<dbReference type="KEGG" id="cvn:111122514"/>
<evidence type="ECO:0000256" key="5">
    <source>
        <dbReference type="ARBA" id="ARBA00022989"/>
    </source>
</evidence>
<keyword evidence="6 7" id="KW-0472">Membrane</keyword>
<dbReference type="OrthoDB" id="6150516at2759"/>
<feature type="transmembrane region" description="Helical" evidence="7">
    <location>
        <begin position="578"/>
        <end position="603"/>
    </location>
</feature>
<dbReference type="PANTHER" id="PTHR43038:SF3">
    <property type="entry name" value="ABC TRANSPORTER G FAMILY MEMBER 20 ISOFORM X1"/>
    <property type="match status" value="1"/>
</dbReference>
<dbReference type="GO" id="GO:0140359">
    <property type="term" value="F:ABC-type transporter activity"/>
    <property type="evidence" value="ECO:0007669"/>
    <property type="project" value="InterPro"/>
</dbReference>
<dbReference type="InterPro" id="IPR000412">
    <property type="entry name" value="ABC_2_transport"/>
</dbReference>
<dbReference type="Gene3D" id="3.40.1710.10">
    <property type="entry name" value="abc type-2 transporter like domain"/>
    <property type="match status" value="1"/>
</dbReference>
<evidence type="ECO:0000256" key="1">
    <source>
        <dbReference type="ARBA" id="ARBA00004141"/>
    </source>
</evidence>
<accession>A0A8B8CW30</accession>
<dbReference type="AlphaFoldDB" id="A0A8B8CW30"/>
<feature type="transmembrane region" description="Helical" evidence="7">
    <location>
        <begin position="500"/>
        <end position="524"/>
    </location>
</feature>
<dbReference type="PROSITE" id="PS50893">
    <property type="entry name" value="ABC_TRANSPORTER_2"/>
    <property type="match status" value="1"/>
</dbReference>
<proteinExistence type="predicted"/>
<dbReference type="SMART" id="SM00382">
    <property type="entry name" value="AAA"/>
    <property type="match status" value="1"/>
</dbReference>
<evidence type="ECO:0000256" key="2">
    <source>
        <dbReference type="ARBA" id="ARBA00022692"/>
    </source>
</evidence>
<dbReference type="PROSITE" id="PS51012">
    <property type="entry name" value="ABC_TM2"/>
    <property type="match status" value="1"/>
</dbReference>
<dbReference type="InterPro" id="IPR017871">
    <property type="entry name" value="ABC_transporter-like_CS"/>
</dbReference>
<evidence type="ECO:0000256" key="3">
    <source>
        <dbReference type="ARBA" id="ARBA00022741"/>
    </source>
</evidence>
<keyword evidence="3" id="KW-0547">Nucleotide-binding</keyword>
<protein>
    <submittedName>
        <fullName evidence="11 12">ABC transporter G family member 20-like isoform X1</fullName>
    </submittedName>
</protein>
<dbReference type="RefSeq" id="XP_022320003.1">
    <property type="nucleotide sequence ID" value="XM_022464295.1"/>
</dbReference>
<dbReference type="PANTHER" id="PTHR43038">
    <property type="entry name" value="ATP-BINDING CASSETTE, SUB-FAMILY H, MEMBER 1"/>
    <property type="match status" value="1"/>
</dbReference>
<dbReference type="GO" id="GO:0043190">
    <property type="term" value="C:ATP-binding cassette (ABC) transporter complex"/>
    <property type="evidence" value="ECO:0007669"/>
    <property type="project" value="InterPro"/>
</dbReference>
<dbReference type="PRINTS" id="PR00164">
    <property type="entry name" value="ABC2TRNSPORT"/>
</dbReference>
<evidence type="ECO:0000313" key="13">
    <source>
        <dbReference type="RefSeq" id="XP_022320003.1"/>
    </source>
</evidence>
<name>A0A8B8CW30_CRAVI</name>
<feature type="transmembrane region" description="Helical" evidence="7">
    <location>
        <begin position="544"/>
        <end position="571"/>
    </location>
</feature>
<dbReference type="PROSITE" id="PS00211">
    <property type="entry name" value="ABC_TRANSPORTER_1"/>
    <property type="match status" value="1"/>
</dbReference>